<evidence type="ECO:0000313" key="1">
    <source>
        <dbReference type="EMBL" id="RIA91051.1"/>
    </source>
</evidence>
<organism evidence="1 2">
    <name type="scientific">Glomus cerebriforme</name>
    <dbReference type="NCBI Taxonomy" id="658196"/>
    <lineage>
        <taxon>Eukaryota</taxon>
        <taxon>Fungi</taxon>
        <taxon>Fungi incertae sedis</taxon>
        <taxon>Mucoromycota</taxon>
        <taxon>Glomeromycotina</taxon>
        <taxon>Glomeromycetes</taxon>
        <taxon>Glomerales</taxon>
        <taxon>Glomeraceae</taxon>
        <taxon>Glomus</taxon>
    </lineage>
</organism>
<name>A0A397T7G8_9GLOM</name>
<proteinExistence type="predicted"/>
<protein>
    <submittedName>
        <fullName evidence="1">Uncharacterized protein</fullName>
    </submittedName>
</protein>
<keyword evidence="2" id="KW-1185">Reference proteome</keyword>
<dbReference type="EMBL" id="QKYT01000163">
    <property type="protein sequence ID" value="RIA91051.1"/>
    <property type="molecule type" value="Genomic_DNA"/>
</dbReference>
<comment type="caution">
    <text evidence="1">The sequence shown here is derived from an EMBL/GenBank/DDBJ whole genome shotgun (WGS) entry which is preliminary data.</text>
</comment>
<dbReference type="STRING" id="658196.A0A397T7G8"/>
<evidence type="ECO:0000313" key="2">
    <source>
        <dbReference type="Proteomes" id="UP000265703"/>
    </source>
</evidence>
<accession>A0A397T7G8</accession>
<dbReference type="OrthoDB" id="2436307at2759"/>
<dbReference type="Proteomes" id="UP000265703">
    <property type="component" value="Unassembled WGS sequence"/>
</dbReference>
<gene>
    <name evidence="1" type="ORF">C1645_133222</name>
</gene>
<reference evidence="1 2" key="1">
    <citation type="submission" date="2018-06" db="EMBL/GenBank/DDBJ databases">
        <title>Comparative genomics reveals the genomic features of Rhizophagus irregularis, R. cerebriforme, R. diaphanum and Gigaspora rosea, and their symbiotic lifestyle signature.</title>
        <authorList>
            <person name="Morin E."/>
            <person name="San Clemente H."/>
            <person name="Chen E.C.H."/>
            <person name="De La Providencia I."/>
            <person name="Hainaut M."/>
            <person name="Kuo A."/>
            <person name="Kohler A."/>
            <person name="Murat C."/>
            <person name="Tang N."/>
            <person name="Roy S."/>
            <person name="Loubradou J."/>
            <person name="Henrissat B."/>
            <person name="Grigoriev I.V."/>
            <person name="Corradi N."/>
            <person name="Roux C."/>
            <person name="Martin F.M."/>
        </authorList>
    </citation>
    <scope>NUCLEOTIDE SEQUENCE [LARGE SCALE GENOMIC DNA]</scope>
    <source>
        <strain evidence="1 2">DAOM 227022</strain>
    </source>
</reference>
<dbReference type="AlphaFoldDB" id="A0A397T7G8"/>
<sequence length="179" mass="21154">MHVLSYYYMVRIIDIFSLVFRSRISASVPLSSRRLISSSPPPSAPEINVNHKEAHIENLFEFLGLQSFDGKFLPQKSFYEFYYKNDLNDFINLKQEIEKEIDKTKEDEIEEILSTCIAVAYLEMVMFEKFKDECEMCHEKAERVLKKMIGDEEKEKHIVEKAKEWIKNWVNNNDGKKEG</sequence>